<sequence length="433" mass="49980">MASKRRNMFQKNKTQETTENGSTSVSRTTRAFSSATLKTGEGMERSMRSVFEIDTEFSNYTTVSQVTYTDSQPRIIRDSGAEYPQVEGGPEDEEEEGWDMLVNPPTPPPQRKREDVLKDMRSPYQKFFLLSEEEATKWRNKDIMSSDQNEKITIQQKTKQIVNEITENFVTWAHNAGLGSDHLDVKWLNDLFQVGMENPAIKSIAVDIEELPILPDSVVAPLNLHDKSERAGLMRQVLWDVMRESGNKGLNKVAFGSYIPWRFKQAKSTRPSARERWLHNYDIPKSMLKGSDLWEKLAKTKSLERYCRWLSTKPDVMRPKYLEHSKCLSVTKKKALKLDDIYSNAIRLEGEFDHDTDSSEDEDFKCLTVWARSMNTRRGRAGVAHIFDIGHPSQYDEERFADMEAEFLSTVPKASSRMKSRRFKMLISEDDDD</sequence>
<proteinExistence type="predicted"/>
<evidence type="ECO:0000313" key="2">
    <source>
        <dbReference type="EMBL" id="KAL1138898.1"/>
    </source>
</evidence>
<organism evidence="2 3">
    <name type="scientific">Ranatra chinensis</name>
    <dbReference type="NCBI Taxonomy" id="642074"/>
    <lineage>
        <taxon>Eukaryota</taxon>
        <taxon>Metazoa</taxon>
        <taxon>Ecdysozoa</taxon>
        <taxon>Arthropoda</taxon>
        <taxon>Hexapoda</taxon>
        <taxon>Insecta</taxon>
        <taxon>Pterygota</taxon>
        <taxon>Neoptera</taxon>
        <taxon>Paraneoptera</taxon>
        <taxon>Hemiptera</taxon>
        <taxon>Heteroptera</taxon>
        <taxon>Panheteroptera</taxon>
        <taxon>Nepomorpha</taxon>
        <taxon>Nepidae</taxon>
        <taxon>Ranatrinae</taxon>
        <taxon>Ranatra</taxon>
    </lineage>
</organism>
<feature type="compositionally biased region" description="Polar residues" evidence="1">
    <location>
        <begin position="9"/>
        <end position="37"/>
    </location>
</feature>
<evidence type="ECO:0000256" key="1">
    <source>
        <dbReference type="SAM" id="MobiDB-lite"/>
    </source>
</evidence>
<feature type="compositionally biased region" description="Acidic residues" evidence="1">
    <location>
        <begin position="89"/>
        <end position="98"/>
    </location>
</feature>
<accession>A0ABD0Z9H1</accession>
<name>A0ABD0Z9H1_9HEMI</name>
<gene>
    <name evidence="2" type="ORF">AAG570_008960</name>
</gene>
<reference evidence="2 3" key="1">
    <citation type="submission" date="2024-07" db="EMBL/GenBank/DDBJ databases">
        <title>Chromosome-level genome assembly of the water stick insect Ranatra chinensis (Heteroptera: Nepidae).</title>
        <authorList>
            <person name="Liu X."/>
        </authorList>
    </citation>
    <scope>NUCLEOTIDE SEQUENCE [LARGE SCALE GENOMIC DNA]</scope>
    <source>
        <strain evidence="2">Cailab_2021Rc</strain>
        <tissue evidence="2">Muscle</tissue>
    </source>
</reference>
<dbReference type="AlphaFoldDB" id="A0ABD0Z9H1"/>
<protein>
    <submittedName>
        <fullName evidence="2">Uncharacterized protein</fullName>
    </submittedName>
</protein>
<feature type="region of interest" description="Disordered" evidence="1">
    <location>
        <begin position="82"/>
        <end position="114"/>
    </location>
</feature>
<keyword evidence="3" id="KW-1185">Reference proteome</keyword>
<evidence type="ECO:0000313" key="3">
    <source>
        <dbReference type="Proteomes" id="UP001558652"/>
    </source>
</evidence>
<dbReference type="Proteomes" id="UP001558652">
    <property type="component" value="Unassembled WGS sequence"/>
</dbReference>
<feature type="region of interest" description="Disordered" evidence="1">
    <location>
        <begin position="1"/>
        <end position="43"/>
    </location>
</feature>
<dbReference type="EMBL" id="JBFDAA010000003">
    <property type="protein sequence ID" value="KAL1138898.1"/>
    <property type="molecule type" value="Genomic_DNA"/>
</dbReference>
<comment type="caution">
    <text evidence="2">The sequence shown here is derived from an EMBL/GenBank/DDBJ whole genome shotgun (WGS) entry which is preliminary data.</text>
</comment>